<organism evidence="4 5">
    <name type="scientific">Handelsmanbacteria sp. (strain RIFCSPLOWO2_12_FULL_64_10)</name>
    <dbReference type="NCBI Taxonomy" id="1817868"/>
    <lineage>
        <taxon>Bacteria</taxon>
        <taxon>Candidatus Handelsmaniibacteriota</taxon>
    </lineage>
</organism>
<comment type="caution">
    <text evidence="4">The sequence shown here is derived from an EMBL/GenBank/DDBJ whole genome shotgun (WGS) entry which is preliminary data.</text>
</comment>
<evidence type="ECO:0000313" key="5">
    <source>
        <dbReference type="Proteomes" id="UP000178606"/>
    </source>
</evidence>
<feature type="active site" description="Charge relay system" evidence="1">
    <location>
        <position position="267"/>
    </location>
</feature>
<feature type="domain" description="Acetyl xylan esterase" evidence="3">
    <location>
        <begin position="1"/>
        <end position="312"/>
    </location>
</feature>
<evidence type="ECO:0000256" key="1">
    <source>
        <dbReference type="PIRSR" id="PIRSR639069-1"/>
    </source>
</evidence>
<evidence type="ECO:0000313" key="4">
    <source>
        <dbReference type="EMBL" id="OGG46136.1"/>
    </source>
</evidence>
<protein>
    <recommendedName>
        <fullName evidence="3">Acetyl xylan esterase domain-containing protein</fullName>
    </recommendedName>
</protein>
<gene>
    <name evidence="4" type="ORF">A3F84_06220</name>
</gene>
<dbReference type="GO" id="GO:0005976">
    <property type="term" value="P:polysaccharide metabolic process"/>
    <property type="evidence" value="ECO:0007669"/>
    <property type="project" value="TreeGrafter"/>
</dbReference>
<dbReference type="EMBL" id="MFKF01000340">
    <property type="protein sequence ID" value="OGG46136.1"/>
    <property type="molecule type" value="Genomic_DNA"/>
</dbReference>
<feature type="active site" description="Nucleophile" evidence="1">
    <location>
        <position position="181"/>
    </location>
</feature>
<feature type="binding site" evidence="2">
    <location>
        <position position="92"/>
    </location>
    <ligand>
        <name>substrate</name>
    </ligand>
</feature>
<dbReference type="GO" id="GO:0052689">
    <property type="term" value="F:carboxylic ester hydrolase activity"/>
    <property type="evidence" value="ECO:0007669"/>
    <property type="project" value="TreeGrafter"/>
</dbReference>
<dbReference type="AlphaFoldDB" id="A0A1F6CAE8"/>
<reference evidence="4 5" key="1">
    <citation type="journal article" date="2016" name="Nat. Commun.">
        <title>Thousands of microbial genomes shed light on interconnected biogeochemical processes in an aquifer system.</title>
        <authorList>
            <person name="Anantharaman K."/>
            <person name="Brown C.T."/>
            <person name="Hug L.A."/>
            <person name="Sharon I."/>
            <person name="Castelle C.J."/>
            <person name="Probst A.J."/>
            <person name="Thomas B.C."/>
            <person name="Singh A."/>
            <person name="Wilkins M.J."/>
            <person name="Karaoz U."/>
            <person name="Brodie E.L."/>
            <person name="Williams K.H."/>
            <person name="Hubbard S.S."/>
            <person name="Banfield J.F."/>
        </authorList>
    </citation>
    <scope>NUCLEOTIDE SEQUENCE [LARGE SCALE GENOMIC DNA]</scope>
    <source>
        <strain evidence="5">RIFCSPLOWO2_12_FULL_64_10</strain>
    </source>
</reference>
<evidence type="ECO:0000259" key="3">
    <source>
        <dbReference type="Pfam" id="PF05448"/>
    </source>
</evidence>
<dbReference type="InterPro" id="IPR039069">
    <property type="entry name" value="CE7"/>
</dbReference>
<dbReference type="Proteomes" id="UP000178606">
    <property type="component" value="Unassembled WGS sequence"/>
</dbReference>
<sequence>MPDFDLPLEELRRYVPASTAQPDLESFWAETKAQSAAQPLNPDFVPQDYPVQKVRVYKCYFDAFGGGRACGWLLIPAEETGPRPALVHSHGYHQFKWTVSTHLEWALMGFVVLALDVRGRGEATDWTAYSSGGVRGWMTKGILNEREYFYRGAYMDIVRAVEVVARRPEVDPARIGAFGSSQGGGLTLAVSALSDRIVCGMPCAPSLCHYARAVKMAGAIPYTELNDYFIRYPEREERAMRTLSYFDPLNIGAWIRCPTLVSTGGRDTTCPPSTVFGVYNRLTCPNEIHYYPYDGHSGGGDAHRDKMVKWAWKYLKP</sequence>
<dbReference type="Gene3D" id="3.40.50.1820">
    <property type="entry name" value="alpha/beta hydrolase"/>
    <property type="match status" value="1"/>
</dbReference>
<evidence type="ECO:0000256" key="2">
    <source>
        <dbReference type="PIRSR" id="PIRSR639069-2"/>
    </source>
</evidence>
<dbReference type="InterPro" id="IPR008391">
    <property type="entry name" value="AXE1_dom"/>
</dbReference>
<dbReference type="Pfam" id="PF05448">
    <property type="entry name" value="AXE1"/>
    <property type="match status" value="1"/>
</dbReference>
<accession>A0A1F6CAE8</accession>
<dbReference type="PANTHER" id="PTHR40111:SF1">
    <property type="entry name" value="CEPHALOSPORIN-C DEACETYLASE"/>
    <property type="match status" value="1"/>
</dbReference>
<dbReference type="PANTHER" id="PTHR40111">
    <property type="entry name" value="CEPHALOSPORIN-C DEACETYLASE"/>
    <property type="match status" value="1"/>
</dbReference>
<feature type="active site" description="Charge relay system" evidence="1">
    <location>
        <position position="296"/>
    </location>
</feature>
<dbReference type="InterPro" id="IPR029058">
    <property type="entry name" value="AB_hydrolase_fold"/>
</dbReference>
<name>A0A1F6CAE8_HANXR</name>
<proteinExistence type="predicted"/>
<dbReference type="SUPFAM" id="SSF53474">
    <property type="entry name" value="alpha/beta-Hydrolases"/>
    <property type="match status" value="1"/>
</dbReference>